<feature type="transmembrane region" description="Helical" evidence="1">
    <location>
        <begin position="179"/>
        <end position="199"/>
    </location>
</feature>
<feature type="transmembrane region" description="Helical" evidence="1">
    <location>
        <begin position="149"/>
        <end position="167"/>
    </location>
</feature>
<evidence type="ECO:0000313" key="2">
    <source>
        <dbReference type="EMBL" id="AHF17307.1"/>
    </source>
</evidence>
<evidence type="ECO:0008006" key="4">
    <source>
        <dbReference type="Google" id="ProtNLM"/>
    </source>
</evidence>
<protein>
    <recommendedName>
        <fullName evidence="4">VIT family protein</fullName>
    </recommendedName>
</protein>
<keyword evidence="3" id="KW-1185">Reference proteome</keyword>
<evidence type="ECO:0000313" key="3">
    <source>
        <dbReference type="Proteomes" id="UP000003586"/>
    </source>
</evidence>
<evidence type="ECO:0000256" key="1">
    <source>
        <dbReference type="SAM" id="Phobius"/>
    </source>
</evidence>
<name>W0F2R3_9BACT</name>
<keyword evidence="1" id="KW-0812">Transmembrane</keyword>
<dbReference type="OrthoDB" id="673280at2"/>
<dbReference type="Proteomes" id="UP000003586">
    <property type="component" value="Chromosome"/>
</dbReference>
<dbReference type="HOGENOM" id="CLU_1365002_0_0_10"/>
<dbReference type="EMBL" id="CP007035">
    <property type="protein sequence ID" value="AHF17307.1"/>
    <property type="molecule type" value="Genomic_DNA"/>
</dbReference>
<accession>W0F2R3</accession>
<feature type="transmembrane region" description="Helical" evidence="1">
    <location>
        <begin position="12"/>
        <end position="34"/>
    </location>
</feature>
<dbReference type="RefSeq" id="WP_008582953.1">
    <property type="nucleotide sequence ID" value="NZ_CP007035.1"/>
</dbReference>
<reference evidence="2 3" key="1">
    <citation type="submission" date="2013-12" db="EMBL/GenBank/DDBJ databases">
        <authorList>
            <consortium name="DOE Joint Genome Institute"/>
            <person name="Eisen J."/>
            <person name="Huntemann M."/>
            <person name="Han J."/>
            <person name="Chen A."/>
            <person name="Kyrpides N."/>
            <person name="Mavromatis K."/>
            <person name="Markowitz V."/>
            <person name="Palaniappan K."/>
            <person name="Ivanova N."/>
            <person name="Schaumberg A."/>
            <person name="Pati A."/>
            <person name="Liolios K."/>
            <person name="Nordberg H.P."/>
            <person name="Cantor M.N."/>
            <person name="Hua S.X."/>
            <person name="Woyke T."/>
        </authorList>
    </citation>
    <scope>NUCLEOTIDE SEQUENCE [LARGE SCALE GENOMIC DNA]</scope>
    <source>
        <strain evidence="3">DSM 19437</strain>
    </source>
</reference>
<dbReference type="KEGG" id="nso:NIASO_05475"/>
<keyword evidence="1" id="KW-0472">Membrane</keyword>
<gene>
    <name evidence="2" type="ORF">NIASO_05475</name>
</gene>
<dbReference type="AlphaFoldDB" id="W0F2R3"/>
<organism evidence="2 3">
    <name type="scientific">Niabella soli DSM 19437</name>
    <dbReference type="NCBI Taxonomy" id="929713"/>
    <lineage>
        <taxon>Bacteria</taxon>
        <taxon>Pseudomonadati</taxon>
        <taxon>Bacteroidota</taxon>
        <taxon>Chitinophagia</taxon>
        <taxon>Chitinophagales</taxon>
        <taxon>Chitinophagaceae</taxon>
        <taxon>Niabella</taxon>
    </lineage>
</organism>
<proteinExistence type="predicted"/>
<keyword evidence="1" id="KW-1133">Transmembrane helix</keyword>
<dbReference type="STRING" id="929713.NIASO_05475"/>
<feature type="transmembrane region" description="Helical" evidence="1">
    <location>
        <begin position="40"/>
        <end position="61"/>
    </location>
</feature>
<sequence length="200" mass="22006">MPDSSQSYITSVLIGLIDGIIIPLTVYCFLIGLGKRPFDVWSYSLCIVAGTALILAAGGYFTRREERSHTHQQRILNVYKGLDVPGLIKEELIKDAQRENEEWNDSWNSKMPSAEPLPPFKYAAAIFAGCMTGGTVVLLNALKFIPPDWRFFVVPVVLLMGSGLLKYKLFGRPAFGGMLLTGGAGLMAALGAYWIAIFLR</sequence>
<feature type="transmembrane region" description="Helical" evidence="1">
    <location>
        <begin position="120"/>
        <end position="143"/>
    </location>
</feature>